<accession>A0A2I3HJD4</accession>
<name>A0A2I3HJD4_NOMLE</name>
<proteinExistence type="predicted"/>
<reference evidence="2 3" key="1">
    <citation type="submission" date="2012-10" db="EMBL/GenBank/DDBJ databases">
        <authorList>
            <consortium name="Gibbon Genome Sequencing Consortium"/>
        </authorList>
    </citation>
    <scope>NUCLEOTIDE SEQUENCE [LARGE SCALE GENOMIC DNA]</scope>
</reference>
<protein>
    <submittedName>
        <fullName evidence="2">Uncharacterized protein</fullName>
    </submittedName>
</protein>
<feature type="region of interest" description="Disordered" evidence="1">
    <location>
        <begin position="1"/>
        <end position="62"/>
    </location>
</feature>
<dbReference type="EMBL" id="ADFV01116756">
    <property type="status" value="NOT_ANNOTATED_CDS"/>
    <property type="molecule type" value="Genomic_DNA"/>
</dbReference>
<dbReference type="PRINTS" id="PR01217">
    <property type="entry name" value="PRICHEXTENSN"/>
</dbReference>
<keyword evidence="3" id="KW-1185">Reference proteome</keyword>
<reference evidence="2" key="3">
    <citation type="submission" date="2025-09" db="UniProtKB">
        <authorList>
            <consortium name="Ensembl"/>
        </authorList>
    </citation>
    <scope>IDENTIFICATION</scope>
</reference>
<dbReference type="EMBL" id="ADFV01116757">
    <property type="status" value="NOT_ANNOTATED_CDS"/>
    <property type="molecule type" value="Genomic_DNA"/>
</dbReference>
<sequence length="247" mass="26665">MSSPSHTPNPSPTQSPSQSRSNNIVTPPGQQPPPPPSPTRGSSSRPPSHPPTPNGSHLVSNLSLETFPNPAVPPKSFFYSLATSSSISGQFRTSPSYITPYVPRFLKEPPFFQPPTAPLPQNPCFACPSACPARKPPPPPDSLYLPLLPPPPHHPQFHCPFPTPPGLFMPPSSLSYTPPVEVLVSGKPHVVPTVLPATFYTPFSRYYSQPRSYRSGYRGYSGALTLSSISSLQYDGSGRSVHFYHGS</sequence>
<evidence type="ECO:0000313" key="2">
    <source>
        <dbReference type="Ensembl" id="ENSNLEP00000043729.1"/>
    </source>
</evidence>
<dbReference type="Proteomes" id="UP000001073">
    <property type="component" value="Chromosome 14"/>
</dbReference>
<dbReference type="OMA" id="QNPCFAC"/>
<dbReference type="AlphaFoldDB" id="A0A2I3HJD4"/>
<evidence type="ECO:0000256" key="1">
    <source>
        <dbReference type="SAM" id="MobiDB-lite"/>
    </source>
</evidence>
<evidence type="ECO:0000313" key="3">
    <source>
        <dbReference type="Proteomes" id="UP000001073"/>
    </source>
</evidence>
<dbReference type="InParanoid" id="A0A2I3HJD4"/>
<feature type="compositionally biased region" description="Pro residues" evidence="1">
    <location>
        <begin position="29"/>
        <end position="38"/>
    </location>
</feature>
<dbReference type="Ensembl" id="ENSNLET00000036077.1">
    <property type="protein sequence ID" value="ENSNLEP00000043729.1"/>
    <property type="gene ID" value="ENSNLEG00000031197.1"/>
</dbReference>
<dbReference type="GeneTree" id="ENSGT00860000135966"/>
<dbReference type="STRING" id="61853.ENSNLEP00000043729"/>
<organism evidence="2 3">
    <name type="scientific">Nomascus leucogenys</name>
    <name type="common">Northern white-cheeked gibbon</name>
    <name type="synonym">Hylobates leucogenys</name>
    <dbReference type="NCBI Taxonomy" id="61853"/>
    <lineage>
        <taxon>Eukaryota</taxon>
        <taxon>Metazoa</taxon>
        <taxon>Chordata</taxon>
        <taxon>Craniata</taxon>
        <taxon>Vertebrata</taxon>
        <taxon>Euteleostomi</taxon>
        <taxon>Mammalia</taxon>
        <taxon>Eutheria</taxon>
        <taxon>Euarchontoglires</taxon>
        <taxon>Primates</taxon>
        <taxon>Haplorrhini</taxon>
        <taxon>Catarrhini</taxon>
        <taxon>Hylobatidae</taxon>
        <taxon>Nomascus</taxon>
    </lineage>
</organism>
<reference evidence="2" key="2">
    <citation type="submission" date="2025-08" db="UniProtKB">
        <authorList>
            <consortium name="Ensembl"/>
        </authorList>
    </citation>
    <scope>IDENTIFICATION</scope>
</reference>